<dbReference type="InterPro" id="IPR000409">
    <property type="entry name" value="BEACH_dom"/>
</dbReference>
<gene>
    <name evidence="6" type="ORF">Pyn_33103</name>
</gene>
<protein>
    <submittedName>
        <fullName evidence="6">Protein SPIRRIG</fullName>
    </submittedName>
</protein>
<proteinExistence type="predicted"/>
<sequence>MAVDIVKYLLVHRRVALEDLLVSKPNQGHQLDVLHGGFDKLLTENLSAFFEWLQSSELMVNKVLEQCAAIMWVQYITGSSKFPGVRIKAMEGRRKREMGRKSKDTSKSDLKHWEQVNERRYALELVRDAMSTELRVVRQDKYGWVLHAESEWQTHLQQLVHERGIFPMRKSSVTEDPEWQLCPIEGPYRMRKKFERSKLKIDTIQNVLDGQFEVGAAELSKEKNENDLDASDNDSESFFQLLTDSAKQNGLDGELNEWNDDRASSINEASLHSALEFGVKSSAASVPLDDSVQERSDLGSPRQSSSARIDDVKVTDDKSDKELHDNGEYLIRPYLEPFEKIRFRYNCERVVGLDKHDGIFLIGELSLYVIENFYIDDSGRICEKECEDELSIIDQALGVKKDATGCMDFQSKSTSSWGATVKSGVGGRAWAYNGGAWGKEKVCTNGNLPHPWNMWKLNSVHEILKRDYQLRPVAVEIFSMDGCNDLLVFHKKEREEVFKNLVAMNLPRNSMLDTTISGSAKQESNEDYESENLDLSDPKTFRRLEKPMGCQTLEGEEEFRKRYESWDDPEVPKFHYGSHYSSAGIVLFYLLRLPPFSVENQKLQGGQFDHADRLFNSVRDTWLSAAGKGNTSDVKELIPEFFYMPEFLENRFNLDLGEKQSGEKVGDVGLPPWAKGSTREFIRKHREALESDYVSEHLHHWIDLIFGYKQRGKALRKP</sequence>
<evidence type="ECO:0000259" key="4">
    <source>
        <dbReference type="PROSITE" id="PS50197"/>
    </source>
</evidence>
<evidence type="ECO:0000259" key="5">
    <source>
        <dbReference type="PROSITE" id="PS51783"/>
    </source>
</evidence>
<dbReference type="EMBL" id="PJQY01003112">
    <property type="protein sequence ID" value="PQM40029.1"/>
    <property type="molecule type" value="Genomic_DNA"/>
</dbReference>
<dbReference type="AlphaFoldDB" id="A0A314UZ73"/>
<comment type="caution">
    <text evidence="6">The sequence shown here is derived from an EMBL/GenBank/DDBJ whole genome shotgun (WGS) entry which is preliminary data.</text>
</comment>
<feature type="compositionally biased region" description="Basic and acidic residues" evidence="3">
    <location>
        <begin position="308"/>
        <end position="320"/>
    </location>
</feature>
<dbReference type="Pfam" id="PF02138">
    <property type="entry name" value="Beach"/>
    <property type="match status" value="1"/>
</dbReference>
<dbReference type="InterPro" id="IPR023362">
    <property type="entry name" value="PH-BEACH_dom"/>
</dbReference>
<dbReference type="CDD" id="cd01201">
    <property type="entry name" value="PH_BEACH"/>
    <property type="match status" value="1"/>
</dbReference>
<dbReference type="CDD" id="cd06071">
    <property type="entry name" value="Beach"/>
    <property type="match status" value="1"/>
</dbReference>
<organism evidence="6 7">
    <name type="scientific">Prunus yedoensis var. nudiflora</name>
    <dbReference type="NCBI Taxonomy" id="2094558"/>
    <lineage>
        <taxon>Eukaryota</taxon>
        <taxon>Viridiplantae</taxon>
        <taxon>Streptophyta</taxon>
        <taxon>Embryophyta</taxon>
        <taxon>Tracheophyta</taxon>
        <taxon>Spermatophyta</taxon>
        <taxon>Magnoliopsida</taxon>
        <taxon>eudicotyledons</taxon>
        <taxon>Gunneridae</taxon>
        <taxon>Pentapetalae</taxon>
        <taxon>rosids</taxon>
        <taxon>fabids</taxon>
        <taxon>Rosales</taxon>
        <taxon>Rosaceae</taxon>
        <taxon>Amygdaloideae</taxon>
        <taxon>Amygdaleae</taxon>
        <taxon>Prunus</taxon>
    </lineage>
</organism>
<feature type="domain" description="BEACH-type PH" evidence="5">
    <location>
        <begin position="336"/>
        <end position="502"/>
    </location>
</feature>
<dbReference type="InterPro" id="IPR051944">
    <property type="entry name" value="BEACH_domain_protein"/>
</dbReference>
<keyword evidence="2" id="KW-0677">Repeat</keyword>
<dbReference type="SMART" id="SM01026">
    <property type="entry name" value="Beach"/>
    <property type="match status" value="1"/>
</dbReference>
<dbReference type="InterPro" id="IPR011993">
    <property type="entry name" value="PH-like_dom_sf"/>
</dbReference>
<dbReference type="STRING" id="2094558.A0A314UZ73"/>
<evidence type="ECO:0000256" key="1">
    <source>
        <dbReference type="ARBA" id="ARBA00022574"/>
    </source>
</evidence>
<dbReference type="Proteomes" id="UP000250321">
    <property type="component" value="Unassembled WGS sequence"/>
</dbReference>
<dbReference type="PANTHER" id="PTHR46108:SF4">
    <property type="entry name" value="BLUE CHEESE"/>
    <property type="match status" value="1"/>
</dbReference>
<dbReference type="Gene3D" id="1.10.1540.10">
    <property type="entry name" value="BEACH domain"/>
    <property type="match status" value="1"/>
</dbReference>
<evidence type="ECO:0000313" key="6">
    <source>
        <dbReference type="EMBL" id="PQM40029.1"/>
    </source>
</evidence>
<feature type="domain" description="BEACH" evidence="4">
    <location>
        <begin position="475"/>
        <end position="718"/>
    </location>
</feature>
<dbReference type="SUPFAM" id="SSF50729">
    <property type="entry name" value="PH domain-like"/>
    <property type="match status" value="1"/>
</dbReference>
<dbReference type="PANTHER" id="PTHR46108">
    <property type="entry name" value="BLUE CHEESE"/>
    <property type="match status" value="1"/>
</dbReference>
<keyword evidence="1" id="KW-0853">WD repeat</keyword>
<keyword evidence="7" id="KW-1185">Reference proteome</keyword>
<name>A0A314UZ73_PRUYE</name>
<feature type="region of interest" description="Disordered" evidence="3">
    <location>
        <begin position="290"/>
        <end position="320"/>
    </location>
</feature>
<dbReference type="SUPFAM" id="SSF81837">
    <property type="entry name" value="BEACH domain"/>
    <property type="match status" value="1"/>
</dbReference>
<accession>A0A314UZ73</accession>
<dbReference type="PROSITE" id="PS50197">
    <property type="entry name" value="BEACH"/>
    <property type="match status" value="1"/>
</dbReference>
<dbReference type="Gene3D" id="2.30.29.30">
    <property type="entry name" value="Pleckstrin-homology domain (PH domain)/Phosphotyrosine-binding domain (PTB)"/>
    <property type="match status" value="1"/>
</dbReference>
<reference evidence="6 7" key="1">
    <citation type="submission" date="2018-02" db="EMBL/GenBank/DDBJ databases">
        <title>Draft genome of wild Prunus yedoensis var. nudiflora.</title>
        <authorList>
            <person name="Baek S."/>
            <person name="Kim J.-H."/>
            <person name="Choi K."/>
            <person name="Kim G.-B."/>
            <person name="Cho A."/>
            <person name="Jang H."/>
            <person name="Shin C.-H."/>
            <person name="Yu H.-J."/>
            <person name="Mun J.-H."/>
        </authorList>
    </citation>
    <scope>NUCLEOTIDE SEQUENCE [LARGE SCALE GENOMIC DNA]</scope>
    <source>
        <strain evidence="7">cv. Jeju island</strain>
        <tissue evidence="6">Leaf</tissue>
    </source>
</reference>
<dbReference type="OrthoDB" id="26681at2759"/>
<evidence type="ECO:0000256" key="2">
    <source>
        <dbReference type="ARBA" id="ARBA00022737"/>
    </source>
</evidence>
<evidence type="ECO:0000256" key="3">
    <source>
        <dbReference type="SAM" id="MobiDB-lite"/>
    </source>
</evidence>
<dbReference type="PROSITE" id="PS51783">
    <property type="entry name" value="PH_BEACH"/>
    <property type="match status" value="1"/>
</dbReference>
<dbReference type="InterPro" id="IPR036372">
    <property type="entry name" value="BEACH_dom_sf"/>
</dbReference>
<dbReference type="Pfam" id="PF14844">
    <property type="entry name" value="PH_BEACH"/>
    <property type="match status" value="1"/>
</dbReference>
<evidence type="ECO:0000313" key="7">
    <source>
        <dbReference type="Proteomes" id="UP000250321"/>
    </source>
</evidence>